<accession>A0ABU6Y7S2</accession>
<evidence type="ECO:0000313" key="1">
    <source>
        <dbReference type="EMBL" id="MED6206034.1"/>
    </source>
</evidence>
<name>A0ABU6Y7S2_9FABA</name>
<evidence type="ECO:0000313" key="2">
    <source>
        <dbReference type="Proteomes" id="UP001341840"/>
    </source>
</evidence>
<reference evidence="1 2" key="1">
    <citation type="journal article" date="2023" name="Plants (Basel)">
        <title>Bridging the Gap: Combining Genomics and Transcriptomics Approaches to Understand Stylosanthes scabra, an Orphan Legume from the Brazilian Caatinga.</title>
        <authorList>
            <person name="Ferreira-Neto J.R.C."/>
            <person name="da Silva M.D."/>
            <person name="Binneck E."/>
            <person name="de Melo N.F."/>
            <person name="da Silva R.H."/>
            <person name="de Melo A.L.T.M."/>
            <person name="Pandolfi V."/>
            <person name="Bustamante F.O."/>
            <person name="Brasileiro-Vidal A.C."/>
            <person name="Benko-Iseppon A.M."/>
        </authorList>
    </citation>
    <scope>NUCLEOTIDE SEQUENCE [LARGE SCALE GENOMIC DNA]</scope>
    <source>
        <tissue evidence="1">Leaves</tissue>
    </source>
</reference>
<comment type="caution">
    <text evidence="1">The sequence shown here is derived from an EMBL/GenBank/DDBJ whole genome shotgun (WGS) entry which is preliminary data.</text>
</comment>
<dbReference type="EMBL" id="JASCZI010241736">
    <property type="protein sequence ID" value="MED6206034.1"/>
    <property type="molecule type" value="Genomic_DNA"/>
</dbReference>
<protein>
    <submittedName>
        <fullName evidence="1">Uncharacterized protein</fullName>
    </submittedName>
</protein>
<proteinExistence type="predicted"/>
<keyword evidence="2" id="KW-1185">Reference proteome</keyword>
<gene>
    <name evidence="1" type="ORF">PIB30_023251</name>
</gene>
<dbReference type="Proteomes" id="UP001341840">
    <property type="component" value="Unassembled WGS sequence"/>
</dbReference>
<sequence>MSHSVADEHHIDPTSNYPTHVLEGEDAVHYAPWFSPPPQYFTFTLDLAASTKITVFCIMHSDCGVNWGLTEEDALQKNWG</sequence>
<organism evidence="1 2">
    <name type="scientific">Stylosanthes scabra</name>
    <dbReference type="NCBI Taxonomy" id="79078"/>
    <lineage>
        <taxon>Eukaryota</taxon>
        <taxon>Viridiplantae</taxon>
        <taxon>Streptophyta</taxon>
        <taxon>Embryophyta</taxon>
        <taxon>Tracheophyta</taxon>
        <taxon>Spermatophyta</taxon>
        <taxon>Magnoliopsida</taxon>
        <taxon>eudicotyledons</taxon>
        <taxon>Gunneridae</taxon>
        <taxon>Pentapetalae</taxon>
        <taxon>rosids</taxon>
        <taxon>fabids</taxon>
        <taxon>Fabales</taxon>
        <taxon>Fabaceae</taxon>
        <taxon>Papilionoideae</taxon>
        <taxon>50 kb inversion clade</taxon>
        <taxon>dalbergioids sensu lato</taxon>
        <taxon>Dalbergieae</taxon>
        <taxon>Pterocarpus clade</taxon>
        <taxon>Stylosanthes</taxon>
    </lineage>
</organism>